<dbReference type="InterPro" id="IPR011051">
    <property type="entry name" value="RmlC_Cupin_sf"/>
</dbReference>
<dbReference type="Pfam" id="PF07883">
    <property type="entry name" value="Cupin_2"/>
    <property type="match status" value="1"/>
</dbReference>
<dbReference type="NCBIfam" id="TIGR02272">
    <property type="entry name" value="gentisate_1_2"/>
    <property type="match status" value="1"/>
</dbReference>
<dbReference type="InterPro" id="IPR047183">
    <property type="entry name" value="GDO-like"/>
</dbReference>
<dbReference type="InterPro" id="IPR011960">
    <property type="entry name" value="Gentisate_dOase"/>
</dbReference>
<dbReference type="RefSeq" id="WP_166862987.1">
    <property type="nucleotide sequence ID" value="NZ_JAAQOM010000018.1"/>
</dbReference>
<accession>A0ABX0PJ85</accession>
<dbReference type="Proteomes" id="UP000716322">
    <property type="component" value="Unassembled WGS sequence"/>
</dbReference>
<organism evidence="5 6">
    <name type="scientific">Telluria antibiotica</name>
    <dbReference type="NCBI Taxonomy" id="2717319"/>
    <lineage>
        <taxon>Bacteria</taxon>
        <taxon>Pseudomonadati</taxon>
        <taxon>Pseudomonadota</taxon>
        <taxon>Betaproteobacteria</taxon>
        <taxon>Burkholderiales</taxon>
        <taxon>Oxalobacteraceae</taxon>
        <taxon>Telluria group</taxon>
        <taxon>Telluria</taxon>
    </lineage>
</organism>
<sequence length="354" mass="39106">MDMQGSGTLAAQAGVKEQRAEFYRRISRHNLTPLWEVLGALVPKSPKTPVVPALWRYAEVREQVMEAGRLITAEEAERRVLVLENPALRGNSSITQTLYAGLQLIMPGEVAPAHRHTQSALRLVLDGEGAYTAVDGERTTMRRGDFIITPSWTWHDHGNLGDQPVVWLDGLDIPTLRFFDAGFAEHGSEASQQTSRPEGDSLARYGHNMVPMDLQQTAADPTKVFVYPFSQTKEALEGIARTAPDAHFGHKLRYVNPATGASPMPTIGAFAQLLPAGFATAPYRSTDATVYVCLEGEGSAQIGDDTYTFGPNDVFVVPSWHTLRLQANDRTILFSFSDRPMQQAIGLWREEKMQ</sequence>
<dbReference type="InterPro" id="IPR014710">
    <property type="entry name" value="RmlC-like_jellyroll"/>
</dbReference>
<feature type="domain" description="Cupin type-2" evidence="4">
    <location>
        <begin position="102"/>
        <end position="169"/>
    </location>
</feature>
<evidence type="ECO:0000259" key="4">
    <source>
        <dbReference type="Pfam" id="PF07883"/>
    </source>
</evidence>
<dbReference type="CDD" id="cd06992">
    <property type="entry name" value="cupin_GDO-like_C"/>
    <property type="match status" value="1"/>
</dbReference>
<evidence type="ECO:0000313" key="6">
    <source>
        <dbReference type="Proteomes" id="UP000716322"/>
    </source>
</evidence>
<dbReference type="EMBL" id="JAAQOM010000018">
    <property type="protein sequence ID" value="NIA56906.1"/>
    <property type="molecule type" value="Genomic_DNA"/>
</dbReference>
<evidence type="ECO:0000256" key="1">
    <source>
        <dbReference type="ARBA" id="ARBA00022964"/>
    </source>
</evidence>
<proteinExistence type="predicted"/>
<dbReference type="SUPFAM" id="SSF51182">
    <property type="entry name" value="RmlC-like cupins"/>
    <property type="match status" value="1"/>
</dbReference>
<dbReference type="PANTHER" id="PTHR41517:SF1">
    <property type="entry name" value="CUPIN"/>
    <property type="match status" value="1"/>
</dbReference>
<dbReference type="GO" id="GO:0047922">
    <property type="term" value="F:gentisate 1,2-dioxygenase activity"/>
    <property type="evidence" value="ECO:0007669"/>
    <property type="project" value="UniProtKB-EC"/>
</dbReference>
<gene>
    <name evidence="5" type="primary">gtdA</name>
    <name evidence="5" type="ORF">HAV22_25105</name>
</gene>
<keyword evidence="1" id="KW-0223">Dioxygenase</keyword>
<reference evidence="5 6" key="1">
    <citation type="submission" date="2020-03" db="EMBL/GenBank/DDBJ databases">
        <title>Genome sequence of strain Massilia sp. TW-1.</title>
        <authorList>
            <person name="Chaudhary D.K."/>
        </authorList>
    </citation>
    <scope>NUCLEOTIDE SEQUENCE [LARGE SCALE GENOMIC DNA]</scope>
    <source>
        <strain evidence="5 6">TW-1</strain>
    </source>
</reference>
<dbReference type="CDD" id="cd02216">
    <property type="entry name" value="cupin_GDO-like_N"/>
    <property type="match status" value="1"/>
</dbReference>
<evidence type="ECO:0000313" key="5">
    <source>
        <dbReference type="EMBL" id="NIA56906.1"/>
    </source>
</evidence>
<dbReference type="Gene3D" id="2.60.120.10">
    <property type="entry name" value="Jelly Rolls"/>
    <property type="match status" value="1"/>
</dbReference>
<evidence type="ECO:0000256" key="2">
    <source>
        <dbReference type="ARBA" id="ARBA00023002"/>
    </source>
</evidence>
<dbReference type="PANTHER" id="PTHR41517">
    <property type="entry name" value="1,2-DIOXYGENASE PROTEIN-RELATED"/>
    <property type="match status" value="1"/>
</dbReference>
<keyword evidence="2 5" id="KW-0560">Oxidoreductase</keyword>
<evidence type="ECO:0000256" key="3">
    <source>
        <dbReference type="NCBIfam" id="TIGR02272"/>
    </source>
</evidence>
<protein>
    <recommendedName>
        <fullName evidence="3">Gentisate 1,2-dioxygenase</fullName>
        <ecNumber evidence="3">1.13.11.4</ecNumber>
    </recommendedName>
</protein>
<comment type="caution">
    <text evidence="5">The sequence shown here is derived from an EMBL/GenBank/DDBJ whole genome shotgun (WGS) entry which is preliminary data.</text>
</comment>
<keyword evidence="6" id="KW-1185">Reference proteome</keyword>
<dbReference type="InterPro" id="IPR013096">
    <property type="entry name" value="Cupin_2"/>
</dbReference>
<dbReference type="EC" id="1.13.11.4" evidence="3"/>
<name>A0ABX0PJ85_9BURK</name>